<evidence type="ECO:0000313" key="2">
    <source>
        <dbReference type="EMBL" id="QNO15379.1"/>
    </source>
</evidence>
<dbReference type="RefSeq" id="WP_213165741.1">
    <property type="nucleotide sequence ID" value="NZ_CP058559.1"/>
</dbReference>
<protein>
    <submittedName>
        <fullName evidence="2">GNAT family N-acetyltransferase</fullName>
    </submittedName>
</protein>
<dbReference type="EMBL" id="CP058559">
    <property type="protein sequence ID" value="QNO15379.1"/>
    <property type="molecule type" value="Genomic_DNA"/>
</dbReference>
<dbReference type="GO" id="GO:0016747">
    <property type="term" value="F:acyltransferase activity, transferring groups other than amino-acyl groups"/>
    <property type="evidence" value="ECO:0007669"/>
    <property type="project" value="InterPro"/>
</dbReference>
<dbReference type="Pfam" id="PF00583">
    <property type="entry name" value="Acetyltransf_1"/>
    <property type="match status" value="1"/>
</dbReference>
<evidence type="ECO:0000259" key="1">
    <source>
        <dbReference type="PROSITE" id="PS51186"/>
    </source>
</evidence>
<dbReference type="KEGG" id="acae:HYG86_11695"/>
<feature type="domain" description="N-acetyltransferase" evidence="1">
    <location>
        <begin position="3"/>
        <end position="165"/>
    </location>
</feature>
<dbReference type="InterPro" id="IPR000182">
    <property type="entry name" value="GNAT_dom"/>
</dbReference>
<name>A0A7G9W9L7_ALKCA</name>
<keyword evidence="2" id="KW-0808">Transferase</keyword>
<organism evidence="2 3">
    <name type="scientific">Alkalicella caledoniensis</name>
    <dbReference type="NCBI Taxonomy" id="2731377"/>
    <lineage>
        <taxon>Bacteria</taxon>
        <taxon>Bacillati</taxon>
        <taxon>Bacillota</taxon>
        <taxon>Clostridia</taxon>
        <taxon>Eubacteriales</taxon>
        <taxon>Proteinivoracaceae</taxon>
        <taxon>Alkalicella</taxon>
    </lineage>
</organism>
<gene>
    <name evidence="2" type="ORF">HYG86_11695</name>
</gene>
<sequence length="167" mass="19732">MQIKIVPVLEEEKTILARLIELYEYDFSEFENSDVNALGLYGYSYLDYYWTEKGRFPYFIKVDDKLAGFVMVCDYCYVSKDPDTLFMSEFFVMKKYRKLGIGKFAAREVFNLHKGKWEMTVHPKNPAAIKFWKNVIEEKVGKNYKHHENICGVYDDALASAYTFEIK</sequence>
<reference evidence="2 3" key="1">
    <citation type="submission" date="2020-07" db="EMBL/GenBank/DDBJ databases">
        <title>Alkalicella. sp. LB2 genome.</title>
        <authorList>
            <person name="Postec A."/>
            <person name="Quemeneur M."/>
        </authorList>
    </citation>
    <scope>NUCLEOTIDE SEQUENCE [LARGE SCALE GENOMIC DNA]</scope>
    <source>
        <strain evidence="2 3">LB2</strain>
    </source>
</reference>
<dbReference type="InterPro" id="IPR016181">
    <property type="entry name" value="Acyl_CoA_acyltransferase"/>
</dbReference>
<dbReference type="Gene3D" id="3.40.630.30">
    <property type="match status" value="1"/>
</dbReference>
<dbReference type="SUPFAM" id="SSF55729">
    <property type="entry name" value="Acyl-CoA N-acyltransferases (Nat)"/>
    <property type="match status" value="1"/>
</dbReference>
<accession>A0A7G9W9L7</accession>
<proteinExistence type="predicted"/>
<dbReference type="PROSITE" id="PS51186">
    <property type="entry name" value="GNAT"/>
    <property type="match status" value="1"/>
</dbReference>
<dbReference type="CDD" id="cd04301">
    <property type="entry name" value="NAT_SF"/>
    <property type="match status" value="1"/>
</dbReference>
<dbReference type="Proteomes" id="UP000516160">
    <property type="component" value="Chromosome"/>
</dbReference>
<evidence type="ECO:0000313" key="3">
    <source>
        <dbReference type="Proteomes" id="UP000516160"/>
    </source>
</evidence>
<dbReference type="AlphaFoldDB" id="A0A7G9W9L7"/>
<keyword evidence="3" id="KW-1185">Reference proteome</keyword>